<dbReference type="InterPro" id="IPR020904">
    <property type="entry name" value="Sc_DH/Rdtase_CS"/>
</dbReference>
<dbReference type="Proteomes" id="UP000695000">
    <property type="component" value="Unplaced"/>
</dbReference>
<dbReference type="SUPFAM" id="SSF51735">
    <property type="entry name" value="NAD(P)-binding Rossmann-fold domains"/>
    <property type="match status" value="1"/>
</dbReference>
<sequence length="255" mass="27686">MDFSDKVALVTGGASGLGLECVKCLLKQNIKGVTIADLNPSGIEVAKELGSKVLFTKVDVTDEKQFQECMKNSMETFGGLDILVNNAGISCGVNWEKAISVNATAVARCTFLAMEVMRKDMGGNGGMIVNTSSILGLRSTCIAPIYAATKSFVVSFTRSMGTDYFHKKTGVKVLCIAPGFTITPLTTDVPEPYTNFEDMQDNVLNVLKKQIFQQPDVVGQAFIDVMNSGKNGSVWVIRDNLPLYEQEPQFENLVD</sequence>
<protein>
    <submittedName>
        <fullName evidence="5">15-hydroxyprostaglandin dehydrogenase [NAD(+)]-like</fullName>
    </submittedName>
</protein>
<name>A0ABM1M4D2_NICVS</name>
<dbReference type="InterPro" id="IPR002347">
    <property type="entry name" value="SDR_fam"/>
</dbReference>
<keyword evidence="4" id="KW-1185">Reference proteome</keyword>
<dbReference type="Gene3D" id="3.40.50.720">
    <property type="entry name" value="NAD(P)-binding Rossmann-like Domain"/>
    <property type="match status" value="1"/>
</dbReference>
<evidence type="ECO:0000256" key="3">
    <source>
        <dbReference type="RuleBase" id="RU000363"/>
    </source>
</evidence>
<evidence type="ECO:0000313" key="4">
    <source>
        <dbReference type="Proteomes" id="UP000695000"/>
    </source>
</evidence>
<dbReference type="InterPro" id="IPR036291">
    <property type="entry name" value="NAD(P)-bd_dom_sf"/>
</dbReference>
<dbReference type="RefSeq" id="XP_017769432.1">
    <property type="nucleotide sequence ID" value="XM_017913943.1"/>
</dbReference>
<evidence type="ECO:0000313" key="5">
    <source>
        <dbReference type="RefSeq" id="XP_017769432.1"/>
    </source>
</evidence>
<accession>A0ABM1M4D2</accession>
<gene>
    <name evidence="5" type="primary">LOC108557434</name>
</gene>
<dbReference type="Pfam" id="PF00106">
    <property type="entry name" value="adh_short"/>
    <property type="match status" value="1"/>
</dbReference>
<dbReference type="PROSITE" id="PS00061">
    <property type="entry name" value="ADH_SHORT"/>
    <property type="match status" value="1"/>
</dbReference>
<dbReference type="PANTHER" id="PTHR44229">
    <property type="entry name" value="15-HYDROXYPROSTAGLANDIN DEHYDROGENASE [NAD(+)]"/>
    <property type="match status" value="1"/>
</dbReference>
<organism evidence="4 5">
    <name type="scientific">Nicrophorus vespilloides</name>
    <name type="common">Boreal carrion beetle</name>
    <dbReference type="NCBI Taxonomy" id="110193"/>
    <lineage>
        <taxon>Eukaryota</taxon>
        <taxon>Metazoa</taxon>
        <taxon>Ecdysozoa</taxon>
        <taxon>Arthropoda</taxon>
        <taxon>Hexapoda</taxon>
        <taxon>Insecta</taxon>
        <taxon>Pterygota</taxon>
        <taxon>Neoptera</taxon>
        <taxon>Endopterygota</taxon>
        <taxon>Coleoptera</taxon>
        <taxon>Polyphaga</taxon>
        <taxon>Staphyliniformia</taxon>
        <taxon>Silphidae</taxon>
        <taxon>Nicrophorinae</taxon>
        <taxon>Nicrophorus</taxon>
    </lineage>
</organism>
<dbReference type="PRINTS" id="PR00081">
    <property type="entry name" value="GDHRDH"/>
</dbReference>
<keyword evidence="2" id="KW-0560">Oxidoreductase</keyword>
<evidence type="ECO:0000256" key="2">
    <source>
        <dbReference type="ARBA" id="ARBA00023002"/>
    </source>
</evidence>
<comment type="similarity">
    <text evidence="1 3">Belongs to the short-chain dehydrogenases/reductases (SDR) family.</text>
</comment>
<reference evidence="5" key="1">
    <citation type="submission" date="2025-08" db="UniProtKB">
        <authorList>
            <consortium name="RefSeq"/>
        </authorList>
    </citation>
    <scope>IDENTIFICATION</scope>
    <source>
        <tissue evidence="5">Whole Larva</tissue>
    </source>
</reference>
<dbReference type="PRINTS" id="PR00080">
    <property type="entry name" value="SDRFAMILY"/>
</dbReference>
<proteinExistence type="inferred from homology"/>
<dbReference type="PANTHER" id="PTHR44229:SF8">
    <property type="entry name" value="ALCOHOL DEHYDROGENASE-RELATED"/>
    <property type="match status" value="1"/>
</dbReference>
<dbReference type="GeneID" id="108557434"/>
<evidence type="ECO:0000256" key="1">
    <source>
        <dbReference type="ARBA" id="ARBA00006484"/>
    </source>
</evidence>